<keyword evidence="5" id="KW-1185">Reference proteome</keyword>
<keyword evidence="1" id="KW-0489">Methyltransferase</keyword>
<dbReference type="Proteomes" id="UP001344906">
    <property type="component" value="Unassembled WGS sequence"/>
</dbReference>
<dbReference type="EMBL" id="BSRI01000002">
    <property type="protein sequence ID" value="GLV57985.1"/>
    <property type="molecule type" value="Genomic_DNA"/>
</dbReference>
<evidence type="ECO:0000313" key="5">
    <source>
        <dbReference type="Proteomes" id="UP001344906"/>
    </source>
</evidence>
<comment type="caution">
    <text evidence="4">The sequence shown here is derived from an EMBL/GenBank/DDBJ whole genome shotgun (WGS) entry which is preliminary data.</text>
</comment>
<sequence>MAEEAHSAASAYRAHAAAFQDKSVVYAYRYRPIYPSATFDLLVQLMGTRPGAVLDVGCGSGDIARQLVPRVERVDAVDFSSQMLERGRQLPNGDHPALRWLYGRIEEVQLQPPYALVTAGESMHWLDWHIVMPLLHDVLQDGAYLAMVGRQITPDIWSLLGDVVPRYRADFYLPQSQERQEQGLFQQVGESTTEAYAFVQSLADVVESYHSRAGFSRERMGPLKAAAFDREAEQALLAAYPDGVVPFQVRAQITWGVPQKKTPDVL</sequence>
<dbReference type="RefSeq" id="WP_338254065.1">
    <property type="nucleotide sequence ID" value="NZ_BSRI01000002.1"/>
</dbReference>
<name>A0ABQ6FW90_9CHLR</name>
<dbReference type="InterPro" id="IPR029063">
    <property type="entry name" value="SAM-dependent_MTases_sf"/>
</dbReference>
<protein>
    <recommendedName>
        <fullName evidence="3">Methyltransferase domain-containing protein</fullName>
    </recommendedName>
</protein>
<accession>A0ABQ6FW90</accession>
<dbReference type="PANTHER" id="PTHR44942:SF4">
    <property type="entry name" value="METHYLTRANSFERASE TYPE 11 DOMAIN-CONTAINING PROTEIN"/>
    <property type="match status" value="1"/>
</dbReference>
<dbReference type="SUPFAM" id="SSF53335">
    <property type="entry name" value="S-adenosyl-L-methionine-dependent methyltransferases"/>
    <property type="match status" value="1"/>
</dbReference>
<keyword evidence="2" id="KW-0808">Transferase</keyword>
<dbReference type="InterPro" id="IPR041698">
    <property type="entry name" value="Methyltransf_25"/>
</dbReference>
<dbReference type="Pfam" id="PF13649">
    <property type="entry name" value="Methyltransf_25"/>
    <property type="match status" value="1"/>
</dbReference>
<evidence type="ECO:0000256" key="2">
    <source>
        <dbReference type="ARBA" id="ARBA00022679"/>
    </source>
</evidence>
<reference evidence="4 5" key="1">
    <citation type="submission" date="2023-02" db="EMBL/GenBank/DDBJ databases">
        <title>Dictyobacter halimunensis sp. nov., a new member of the class Ktedonobacteria from forest soil in a geothermal area.</title>
        <authorList>
            <person name="Rachmania M.K."/>
            <person name="Ningsih F."/>
            <person name="Sakai Y."/>
            <person name="Yabe S."/>
            <person name="Yokota A."/>
            <person name="Sjamsuridzal W."/>
        </authorList>
    </citation>
    <scope>NUCLEOTIDE SEQUENCE [LARGE SCALE GENOMIC DNA]</scope>
    <source>
        <strain evidence="4 5">S3.2.2.5</strain>
    </source>
</reference>
<gene>
    <name evidence="4" type="ORF">KDH_48190</name>
</gene>
<evidence type="ECO:0000313" key="4">
    <source>
        <dbReference type="EMBL" id="GLV57985.1"/>
    </source>
</evidence>
<organism evidence="4 5">
    <name type="scientific">Dictyobacter halimunensis</name>
    <dbReference type="NCBI Taxonomy" id="3026934"/>
    <lineage>
        <taxon>Bacteria</taxon>
        <taxon>Bacillati</taxon>
        <taxon>Chloroflexota</taxon>
        <taxon>Ktedonobacteria</taxon>
        <taxon>Ktedonobacterales</taxon>
        <taxon>Dictyobacteraceae</taxon>
        <taxon>Dictyobacter</taxon>
    </lineage>
</organism>
<dbReference type="InterPro" id="IPR051052">
    <property type="entry name" value="Diverse_substrate_MTase"/>
</dbReference>
<evidence type="ECO:0000256" key="1">
    <source>
        <dbReference type="ARBA" id="ARBA00022603"/>
    </source>
</evidence>
<evidence type="ECO:0000259" key="3">
    <source>
        <dbReference type="Pfam" id="PF13649"/>
    </source>
</evidence>
<feature type="domain" description="Methyltransferase" evidence="3">
    <location>
        <begin position="53"/>
        <end position="140"/>
    </location>
</feature>
<dbReference type="PANTHER" id="PTHR44942">
    <property type="entry name" value="METHYLTRANSF_11 DOMAIN-CONTAINING PROTEIN"/>
    <property type="match status" value="1"/>
</dbReference>
<dbReference type="Gene3D" id="3.40.50.150">
    <property type="entry name" value="Vaccinia Virus protein VP39"/>
    <property type="match status" value="1"/>
</dbReference>
<dbReference type="CDD" id="cd02440">
    <property type="entry name" value="AdoMet_MTases"/>
    <property type="match status" value="1"/>
</dbReference>
<proteinExistence type="predicted"/>